<dbReference type="EMBL" id="KL648624">
    <property type="protein sequence ID" value="KEY67299.1"/>
    <property type="molecule type" value="Genomic_DNA"/>
</dbReference>
<organism evidence="3 4">
    <name type="scientific">Stachybotrys chartarum (strain CBS 109288 / IBT 7711)</name>
    <name type="common">Toxic black mold</name>
    <name type="synonym">Stilbospora chartarum</name>
    <dbReference type="NCBI Taxonomy" id="1280523"/>
    <lineage>
        <taxon>Eukaryota</taxon>
        <taxon>Fungi</taxon>
        <taxon>Dikarya</taxon>
        <taxon>Ascomycota</taxon>
        <taxon>Pezizomycotina</taxon>
        <taxon>Sordariomycetes</taxon>
        <taxon>Hypocreomycetidae</taxon>
        <taxon>Hypocreales</taxon>
        <taxon>Stachybotryaceae</taxon>
        <taxon>Stachybotrys</taxon>
    </lineage>
</organism>
<accession>A0A084APS0</accession>
<reference evidence="3 4" key="1">
    <citation type="journal article" date="2014" name="BMC Genomics">
        <title>Comparative genome sequencing reveals chemotype-specific gene clusters in the toxigenic black mold Stachybotrys.</title>
        <authorList>
            <person name="Semeiks J."/>
            <person name="Borek D."/>
            <person name="Otwinowski Z."/>
            <person name="Grishin N.V."/>
        </authorList>
    </citation>
    <scope>NUCLEOTIDE SEQUENCE [LARGE SCALE GENOMIC DNA]</scope>
    <source>
        <strain evidence="4">CBS 109288 / IBT 7711</strain>
    </source>
</reference>
<feature type="transmembrane region" description="Helical" evidence="2">
    <location>
        <begin position="98"/>
        <end position="118"/>
    </location>
</feature>
<keyword evidence="2" id="KW-0812">Transmembrane</keyword>
<gene>
    <name evidence="3" type="ORF">S7711_10857</name>
</gene>
<evidence type="ECO:0000256" key="2">
    <source>
        <dbReference type="SAM" id="Phobius"/>
    </source>
</evidence>
<keyword evidence="2" id="KW-0472">Membrane</keyword>
<name>A0A084APS0_STACB</name>
<evidence type="ECO:0000313" key="4">
    <source>
        <dbReference type="Proteomes" id="UP000028045"/>
    </source>
</evidence>
<sequence length="177" mass="19900">MRVGLGDADRIFQSRQEPPRLRKPVESPSPSPVRYQRPPFSRTLLLHSLVPKALPTLHSSARPSIHPSPSPSFITAIPSHHFLPLLCLPPFPPLPRRLLLIIPIAFPCLATSAFLYFLSHFVRPTLYHEGPQHPLRPLLLRLSLTHPANRPRTDNSPQAQSYPRTLSTDALTYGLND</sequence>
<evidence type="ECO:0000256" key="1">
    <source>
        <dbReference type="SAM" id="MobiDB-lite"/>
    </source>
</evidence>
<proteinExistence type="predicted"/>
<dbReference type="Proteomes" id="UP000028045">
    <property type="component" value="Unassembled WGS sequence"/>
</dbReference>
<feature type="region of interest" description="Disordered" evidence="1">
    <location>
        <begin position="1"/>
        <end position="34"/>
    </location>
</feature>
<keyword evidence="4" id="KW-1185">Reference proteome</keyword>
<dbReference type="AlphaFoldDB" id="A0A084APS0"/>
<feature type="compositionally biased region" description="Basic and acidic residues" evidence="1">
    <location>
        <begin position="7"/>
        <end position="25"/>
    </location>
</feature>
<dbReference type="HOGENOM" id="CLU_1518816_0_0_1"/>
<evidence type="ECO:0000313" key="3">
    <source>
        <dbReference type="EMBL" id="KEY67299.1"/>
    </source>
</evidence>
<protein>
    <submittedName>
        <fullName evidence="3">Uncharacterized protein</fullName>
    </submittedName>
</protein>
<keyword evidence="2" id="KW-1133">Transmembrane helix</keyword>